<sequence length="87" mass="10174">MGEPKITKIIRAQRTRWLGHIGRASEDRTIGKLLNRLQGGKKKKGRPKLRWLENVETDLWEMGIEDWKSKAANRNQWRAIVRKAQGL</sequence>
<protein>
    <recommendedName>
        <fullName evidence="3">Endonuclease-reverse transcriptase</fullName>
    </recommendedName>
</protein>
<reference evidence="1" key="1">
    <citation type="journal article" date="2023" name="G3 (Bethesda)">
        <title>Whole genome assemblies of Zophobas morio and Tenebrio molitor.</title>
        <authorList>
            <person name="Kaur S."/>
            <person name="Stinson S.A."/>
            <person name="diCenzo G.C."/>
        </authorList>
    </citation>
    <scope>NUCLEOTIDE SEQUENCE</scope>
    <source>
        <strain evidence="1">QUZm001</strain>
    </source>
</reference>
<keyword evidence="2" id="KW-1185">Reference proteome</keyword>
<organism evidence="1 2">
    <name type="scientific">Zophobas morio</name>
    <dbReference type="NCBI Taxonomy" id="2755281"/>
    <lineage>
        <taxon>Eukaryota</taxon>
        <taxon>Metazoa</taxon>
        <taxon>Ecdysozoa</taxon>
        <taxon>Arthropoda</taxon>
        <taxon>Hexapoda</taxon>
        <taxon>Insecta</taxon>
        <taxon>Pterygota</taxon>
        <taxon>Neoptera</taxon>
        <taxon>Endopterygota</taxon>
        <taxon>Coleoptera</taxon>
        <taxon>Polyphaga</taxon>
        <taxon>Cucujiformia</taxon>
        <taxon>Tenebrionidae</taxon>
        <taxon>Zophobas</taxon>
    </lineage>
</organism>
<name>A0AA38MDU0_9CUCU</name>
<accession>A0AA38MDU0</accession>
<proteinExistence type="predicted"/>
<dbReference type="AlphaFoldDB" id="A0AA38MDU0"/>
<gene>
    <name evidence="1" type="ORF">Zmor_018319</name>
</gene>
<dbReference type="Proteomes" id="UP001168821">
    <property type="component" value="Unassembled WGS sequence"/>
</dbReference>
<comment type="caution">
    <text evidence="1">The sequence shown here is derived from an EMBL/GenBank/DDBJ whole genome shotgun (WGS) entry which is preliminary data.</text>
</comment>
<dbReference type="EMBL" id="JALNTZ010000005">
    <property type="protein sequence ID" value="KAJ3652344.1"/>
    <property type="molecule type" value="Genomic_DNA"/>
</dbReference>
<evidence type="ECO:0000313" key="2">
    <source>
        <dbReference type="Proteomes" id="UP001168821"/>
    </source>
</evidence>
<evidence type="ECO:0000313" key="1">
    <source>
        <dbReference type="EMBL" id="KAJ3652344.1"/>
    </source>
</evidence>
<evidence type="ECO:0008006" key="3">
    <source>
        <dbReference type="Google" id="ProtNLM"/>
    </source>
</evidence>